<feature type="transmembrane region" description="Helical" evidence="1">
    <location>
        <begin position="113"/>
        <end position="134"/>
    </location>
</feature>
<feature type="transmembrane region" description="Helical" evidence="1">
    <location>
        <begin position="36"/>
        <end position="54"/>
    </location>
</feature>
<keyword evidence="1" id="KW-0812">Transmembrane</keyword>
<feature type="transmembrane region" description="Helical" evidence="1">
    <location>
        <begin position="66"/>
        <end position="93"/>
    </location>
</feature>
<name>A0A2T6ZN24_TUBBO</name>
<dbReference type="Pfam" id="PF12351">
    <property type="entry name" value="Fig1"/>
    <property type="match status" value="1"/>
</dbReference>
<organism evidence="2 3">
    <name type="scientific">Tuber borchii</name>
    <name type="common">White truffle</name>
    <dbReference type="NCBI Taxonomy" id="42251"/>
    <lineage>
        <taxon>Eukaryota</taxon>
        <taxon>Fungi</taxon>
        <taxon>Dikarya</taxon>
        <taxon>Ascomycota</taxon>
        <taxon>Pezizomycotina</taxon>
        <taxon>Pezizomycetes</taxon>
        <taxon>Pezizales</taxon>
        <taxon>Tuberaceae</taxon>
        <taxon>Tuber</taxon>
    </lineage>
</organism>
<accession>A0A2T6ZN24</accession>
<dbReference type="OrthoDB" id="3550957at2759"/>
<dbReference type="EMBL" id="NESQ01000170">
    <property type="protein sequence ID" value="PUU76892.1"/>
    <property type="molecule type" value="Genomic_DNA"/>
</dbReference>
<protein>
    <submittedName>
        <fullName evidence="2">Uncharacterized protein</fullName>
    </submittedName>
</protein>
<evidence type="ECO:0000256" key="1">
    <source>
        <dbReference type="SAM" id="Phobius"/>
    </source>
</evidence>
<keyword evidence="1" id="KW-1133">Transmembrane helix</keyword>
<reference evidence="2 3" key="1">
    <citation type="submission" date="2017-04" db="EMBL/GenBank/DDBJ databases">
        <title>Draft genome sequence of Tuber borchii Vittad., a whitish edible truffle.</title>
        <authorList>
            <consortium name="DOE Joint Genome Institute"/>
            <person name="Murat C."/>
            <person name="Kuo A."/>
            <person name="Barry K.W."/>
            <person name="Clum A."/>
            <person name="Dockter R.B."/>
            <person name="Fauchery L."/>
            <person name="Iotti M."/>
            <person name="Kohler A."/>
            <person name="Labutti K."/>
            <person name="Lindquist E.A."/>
            <person name="Lipzen A."/>
            <person name="Ohm R.A."/>
            <person name="Wang M."/>
            <person name="Grigoriev I.V."/>
            <person name="Zambonelli A."/>
            <person name="Martin F.M."/>
        </authorList>
    </citation>
    <scope>NUCLEOTIDE SEQUENCE [LARGE SCALE GENOMIC DNA]</scope>
    <source>
        <strain evidence="2 3">Tbo3840</strain>
    </source>
</reference>
<keyword evidence="1" id="KW-0472">Membrane</keyword>
<proteinExistence type="predicted"/>
<dbReference type="GO" id="GO:0016020">
    <property type="term" value="C:membrane"/>
    <property type="evidence" value="ECO:0007669"/>
    <property type="project" value="InterPro"/>
</dbReference>
<dbReference type="InterPro" id="IPR033481">
    <property type="entry name" value="Dni1/Fig1"/>
</dbReference>
<evidence type="ECO:0000313" key="2">
    <source>
        <dbReference type="EMBL" id="PUU76892.1"/>
    </source>
</evidence>
<sequence length="160" mass="16703">MLAPESLSEGAVSNDPLQLVTVGDIYRRRVSFGTPIWASLVVLGVAWIATGVSCPPMHPVLKMAVAGAAVLTAVTLLGGVVLRSVISIAGVTLVNQLGPTAINVYLGNMIPAFGWAFSAMTLLSAIRLAVVVMTEYTLDKTQEKITCKAGETVLALPLVL</sequence>
<dbReference type="Proteomes" id="UP000244722">
    <property type="component" value="Unassembled WGS sequence"/>
</dbReference>
<gene>
    <name evidence="2" type="ORF">B9Z19DRAFT_1129008</name>
</gene>
<dbReference type="AlphaFoldDB" id="A0A2T6ZN24"/>
<evidence type="ECO:0000313" key="3">
    <source>
        <dbReference type="Proteomes" id="UP000244722"/>
    </source>
</evidence>
<keyword evidence="3" id="KW-1185">Reference proteome</keyword>
<comment type="caution">
    <text evidence="2">The sequence shown here is derived from an EMBL/GenBank/DDBJ whole genome shotgun (WGS) entry which is preliminary data.</text>
</comment>